<dbReference type="AlphaFoldDB" id="A0A5B8Z476"/>
<evidence type="ECO:0000256" key="1">
    <source>
        <dbReference type="SAM" id="Phobius"/>
    </source>
</evidence>
<gene>
    <name evidence="2" type="ORF">FSZ17_03570</name>
</gene>
<dbReference type="RefSeq" id="WP_057776302.1">
    <property type="nucleotide sequence ID" value="NZ_CP042593.1"/>
</dbReference>
<dbReference type="KEGG" id="bda:FSZ17_03570"/>
<keyword evidence="1" id="KW-0472">Membrane</keyword>
<accession>A0A5B8Z476</accession>
<proteinExistence type="predicted"/>
<sequence>MKNVIANEKGNTMIFMLGSLSMLVLMFVIIGSFANVFIIKEKASNNAEQASMAASGEVLDGLKNAIELYDAYQLIHYTAMERYDLYLEDSIKIQLGKYIELFRGSNPDLSQIEITHKAVNKVIESKLPGIAGALEGFVSSELASSTVRVHQVVSENIESNKGELSGTKIKLFNDNNRVEVITATKYKAVKYDELFPDDKRKIKQKGEGLKFEFLNGFGNYNWEYTFP</sequence>
<organism evidence="2 3">
    <name type="scientific">Cytobacillus dafuensis</name>
    <name type="common">Bacillus dafuensis</name>
    <dbReference type="NCBI Taxonomy" id="1742359"/>
    <lineage>
        <taxon>Bacteria</taxon>
        <taxon>Bacillati</taxon>
        <taxon>Bacillota</taxon>
        <taxon>Bacilli</taxon>
        <taxon>Bacillales</taxon>
        <taxon>Bacillaceae</taxon>
        <taxon>Cytobacillus</taxon>
    </lineage>
</organism>
<evidence type="ECO:0000313" key="3">
    <source>
        <dbReference type="Proteomes" id="UP000321555"/>
    </source>
</evidence>
<feature type="transmembrane region" description="Helical" evidence="1">
    <location>
        <begin position="12"/>
        <end position="39"/>
    </location>
</feature>
<keyword evidence="3" id="KW-1185">Reference proteome</keyword>
<dbReference type="EMBL" id="CP042593">
    <property type="protein sequence ID" value="QED46419.1"/>
    <property type="molecule type" value="Genomic_DNA"/>
</dbReference>
<dbReference type="OrthoDB" id="2965951at2"/>
<dbReference type="STRING" id="1742359.GCA_001439625_01265"/>
<protein>
    <submittedName>
        <fullName evidence="2">Uncharacterized protein</fullName>
    </submittedName>
</protein>
<keyword evidence="1" id="KW-1133">Transmembrane helix</keyword>
<keyword evidence="1" id="KW-0812">Transmembrane</keyword>
<reference evidence="3" key="1">
    <citation type="submission" date="2019-08" db="EMBL/GenBank/DDBJ databases">
        <authorList>
            <person name="Zheng X."/>
        </authorList>
    </citation>
    <scope>NUCLEOTIDE SEQUENCE [LARGE SCALE GENOMIC DNA]</scope>
    <source>
        <strain evidence="3">FJAT-25496</strain>
    </source>
</reference>
<evidence type="ECO:0000313" key="2">
    <source>
        <dbReference type="EMBL" id="QED46419.1"/>
    </source>
</evidence>
<dbReference type="Proteomes" id="UP000321555">
    <property type="component" value="Chromosome"/>
</dbReference>
<name>A0A5B8Z476_CYTDA</name>